<feature type="domain" description="Ig-like" evidence="2">
    <location>
        <begin position="53"/>
        <end position="153"/>
    </location>
</feature>
<reference evidence="4" key="1">
    <citation type="submission" date="2025-08" db="UniProtKB">
        <authorList>
            <consortium name="RefSeq"/>
        </authorList>
    </citation>
    <scope>IDENTIFICATION</scope>
    <source>
        <tissue evidence="4">Whole body</tissue>
    </source>
</reference>
<gene>
    <name evidence="4" type="primary">LOC108629210</name>
</gene>
<dbReference type="Gene3D" id="2.60.40.10">
    <property type="entry name" value="Immunoglobulins"/>
    <property type="match status" value="1"/>
</dbReference>
<proteinExistence type="predicted"/>
<feature type="chain" id="PRO_5042541535" evidence="1">
    <location>
        <begin position="26"/>
        <end position="168"/>
    </location>
</feature>
<dbReference type="PANTHER" id="PTHR23279:SF36">
    <property type="entry name" value="DEFECTIVE PROBOSCIS EXTENSION RESPONSE 9, ISOFORM A"/>
    <property type="match status" value="1"/>
</dbReference>
<evidence type="ECO:0000313" key="4">
    <source>
        <dbReference type="RefSeq" id="XP_026673022.1"/>
    </source>
</evidence>
<dbReference type="FunFam" id="2.60.40.10:FF:000129">
    <property type="entry name" value="CLUMA_CG018772, isoform A"/>
    <property type="match status" value="1"/>
</dbReference>
<dbReference type="PANTHER" id="PTHR23279">
    <property type="entry name" value="DEFECTIVE PROBOSCIS EXTENSION RESPONSE DPR -RELATED"/>
    <property type="match status" value="1"/>
</dbReference>
<evidence type="ECO:0000256" key="1">
    <source>
        <dbReference type="SAM" id="SignalP"/>
    </source>
</evidence>
<dbReference type="Proteomes" id="UP000694925">
    <property type="component" value="Unplaced"/>
</dbReference>
<evidence type="ECO:0000259" key="2">
    <source>
        <dbReference type="PROSITE" id="PS50835"/>
    </source>
</evidence>
<organism evidence="3 4">
    <name type="scientific">Ceratina calcarata</name>
    <dbReference type="NCBI Taxonomy" id="156304"/>
    <lineage>
        <taxon>Eukaryota</taxon>
        <taxon>Metazoa</taxon>
        <taxon>Ecdysozoa</taxon>
        <taxon>Arthropoda</taxon>
        <taxon>Hexapoda</taxon>
        <taxon>Insecta</taxon>
        <taxon>Pterygota</taxon>
        <taxon>Neoptera</taxon>
        <taxon>Endopterygota</taxon>
        <taxon>Hymenoptera</taxon>
        <taxon>Apocrita</taxon>
        <taxon>Aculeata</taxon>
        <taxon>Apoidea</taxon>
        <taxon>Anthophila</taxon>
        <taxon>Apidae</taxon>
        <taxon>Ceratina</taxon>
        <taxon>Zadontomerus</taxon>
    </lineage>
</organism>
<dbReference type="KEGG" id="ccal:108629210"/>
<dbReference type="SMART" id="SM00409">
    <property type="entry name" value="IG"/>
    <property type="match status" value="1"/>
</dbReference>
<dbReference type="GO" id="GO:0032589">
    <property type="term" value="C:neuron projection membrane"/>
    <property type="evidence" value="ECO:0007669"/>
    <property type="project" value="TreeGrafter"/>
</dbReference>
<dbReference type="InterPro" id="IPR036179">
    <property type="entry name" value="Ig-like_dom_sf"/>
</dbReference>
<keyword evidence="1" id="KW-0732">Signal</keyword>
<dbReference type="InterPro" id="IPR037448">
    <property type="entry name" value="Zig-8"/>
</dbReference>
<dbReference type="SUPFAM" id="SSF48726">
    <property type="entry name" value="Immunoglobulin"/>
    <property type="match status" value="1"/>
</dbReference>
<dbReference type="GeneID" id="108629210"/>
<dbReference type="InterPro" id="IPR003599">
    <property type="entry name" value="Ig_sub"/>
</dbReference>
<dbReference type="PROSITE" id="PS50835">
    <property type="entry name" value="IG_LIKE"/>
    <property type="match status" value="1"/>
</dbReference>
<feature type="signal peptide" evidence="1">
    <location>
        <begin position="1"/>
        <end position="25"/>
    </location>
</feature>
<dbReference type="GO" id="GO:0050808">
    <property type="term" value="P:synapse organization"/>
    <property type="evidence" value="ECO:0007669"/>
    <property type="project" value="TreeGrafter"/>
</dbReference>
<keyword evidence="3" id="KW-1185">Reference proteome</keyword>
<accession>A0AAJ7S8U4</accession>
<protein>
    <submittedName>
        <fullName evidence="4">Uncharacterized protein LOC108629210</fullName>
    </submittedName>
</protein>
<dbReference type="InterPro" id="IPR007110">
    <property type="entry name" value="Ig-like_dom"/>
</dbReference>
<dbReference type="InterPro" id="IPR013783">
    <property type="entry name" value="Ig-like_fold"/>
</dbReference>
<evidence type="ECO:0000313" key="3">
    <source>
        <dbReference type="Proteomes" id="UP000694925"/>
    </source>
</evidence>
<sequence length="168" mass="18878">MSGISVAAWLLSAVAFAAINNGVHCYSMLHGSTGKNSNAHQNSLEDVGSQTGPYFDLSNSKNVTTILGKTTYLNCRVKNLGNKTVVVYAKANHMTLQVSWVRHRDVHLLTLGRYTYTNDQRFRPIHNAQTDDWTLEIKYPQIRDSGFYECQVSTPQHMSHIVHLNVID</sequence>
<name>A0AAJ7S8U4_9HYME</name>
<dbReference type="RefSeq" id="XP_026673022.1">
    <property type="nucleotide sequence ID" value="XM_026817221.1"/>
</dbReference>
<dbReference type="AlphaFoldDB" id="A0AAJ7S8U4"/>